<reference evidence="3" key="1">
    <citation type="journal article" date="2022" name="Int. J. Mol. Sci.">
        <title>Draft Genome of Tanacetum Coccineum: Genomic Comparison of Closely Related Tanacetum-Family Plants.</title>
        <authorList>
            <person name="Yamashiro T."/>
            <person name="Shiraishi A."/>
            <person name="Nakayama K."/>
            <person name="Satake H."/>
        </authorList>
    </citation>
    <scope>NUCLEOTIDE SEQUENCE</scope>
</reference>
<dbReference type="GO" id="GO:0003964">
    <property type="term" value="F:RNA-directed DNA polymerase activity"/>
    <property type="evidence" value="ECO:0007669"/>
    <property type="project" value="UniProtKB-KW"/>
</dbReference>
<proteinExistence type="predicted"/>
<gene>
    <name evidence="3" type="ORF">Tco_0705279</name>
</gene>
<dbReference type="PROSITE" id="PS50194">
    <property type="entry name" value="FILAMIN_REPEAT"/>
    <property type="match status" value="1"/>
</dbReference>
<keyword evidence="3" id="KW-0548">Nucleotidyltransferase</keyword>
<keyword evidence="4" id="KW-1185">Reference proteome</keyword>
<dbReference type="InterPro" id="IPR013783">
    <property type="entry name" value="Ig-like_fold"/>
</dbReference>
<accession>A0ABQ4Y658</accession>
<evidence type="ECO:0000313" key="3">
    <source>
        <dbReference type="EMBL" id="GJS72438.1"/>
    </source>
</evidence>
<dbReference type="Gene3D" id="2.60.40.10">
    <property type="entry name" value="Immunoglobulins"/>
    <property type="match status" value="1"/>
</dbReference>
<dbReference type="InterPro" id="IPR014756">
    <property type="entry name" value="Ig_E-set"/>
</dbReference>
<dbReference type="Proteomes" id="UP001151760">
    <property type="component" value="Unassembled WGS sequence"/>
</dbReference>
<sequence length="364" mass="40553">MSLPPSYRILRNSEPRSCTEAIPVPCDYDVHIFISRHVPIYHSTMLKQAEEAKIKSEYEKDVAEKETFEATFKDVEKPRESATLSDRDNDEEEDLTNKPIGPVKVKVSPGVGVGESEQEGIVKDMGDGSYTVTYVVPKRGNYMLSVECDGTTTSRFCSANELPAPMAPYADAMAGGEALVVCPLNMYYFLLLLSKVLYGLTSEISLAVGSALYVHGGFHEVRCVEDRFGSELQPDHEAHFGRARFPGRVRNAVWGCGENKSPGPVEVSRLEFFRHVGYRRCKHKKQQAMVFKVDFAKAYDSIRWDFLEDVLTAFGFGPKWCSWIRGCLHSVGVRSGLGGTIGKLMARLSNGKSKPFGRRVAYPP</sequence>
<organism evidence="3 4">
    <name type="scientific">Tanacetum coccineum</name>
    <dbReference type="NCBI Taxonomy" id="301880"/>
    <lineage>
        <taxon>Eukaryota</taxon>
        <taxon>Viridiplantae</taxon>
        <taxon>Streptophyta</taxon>
        <taxon>Embryophyta</taxon>
        <taxon>Tracheophyta</taxon>
        <taxon>Spermatophyta</taxon>
        <taxon>Magnoliopsida</taxon>
        <taxon>eudicotyledons</taxon>
        <taxon>Gunneridae</taxon>
        <taxon>Pentapetalae</taxon>
        <taxon>asterids</taxon>
        <taxon>campanulids</taxon>
        <taxon>Asterales</taxon>
        <taxon>Asteraceae</taxon>
        <taxon>Asteroideae</taxon>
        <taxon>Anthemideae</taxon>
        <taxon>Anthemidinae</taxon>
        <taxon>Tanacetum</taxon>
    </lineage>
</organism>
<protein>
    <submittedName>
        <fullName evidence="3">RNA-directed DNA polymerase, eukaryota</fullName>
    </submittedName>
</protein>
<evidence type="ECO:0000256" key="1">
    <source>
        <dbReference type="PROSITE-ProRule" id="PRU00087"/>
    </source>
</evidence>
<dbReference type="EMBL" id="BQNB010010079">
    <property type="protein sequence ID" value="GJS72438.1"/>
    <property type="molecule type" value="Genomic_DNA"/>
</dbReference>
<reference evidence="3" key="2">
    <citation type="submission" date="2022-01" db="EMBL/GenBank/DDBJ databases">
        <authorList>
            <person name="Yamashiro T."/>
            <person name="Shiraishi A."/>
            <person name="Satake H."/>
            <person name="Nakayama K."/>
        </authorList>
    </citation>
    <scope>NUCLEOTIDE SEQUENCE</scope>
</reference>
<dbReference type="SUPFAM" id="SSF81296">
    <property type="entry name" value="E set domains"/>
    <property type="match status" value="1"/>
</dbReference>
<evidence type="ECO:0000256" key="2">
    <source>
        <dbReference type="SAM" id="MobiDB-lite"/>
    </source>
</evidence>
<comment type="caution">
    <text evidence="3">The sequence shown here is derived from an EMBL/GenBank/DDBJ whole genome shotgun (WGS) entry which is preliminary data.</text>
</comment>
<dbReference type="InterPro" id="IPR017868">
    <property type="entry name" value="Filamin/ABP280_repeat-like"/>
</dbReference>
<evidence type="ECO:0000313" key="4">
    <source>
        <dbReference type="Proteomes" id="UP001151760"/>
    </source>
</evidence>
<dbReference type="Pfam" id="PF00630">
    <property type="entry name" value="Filamin"/>
    <property type="match status" value="1"/>
</dbReference>
<keyword evidence="3" id="KW-0695">RNA-directed DNA polymerase</keyword>
<keyword evidence="3" id="KW-0808">Transferase</keyword>
<name>A0ABQ4Y658_9ASTR</name>
<feature type="repeat" description="Filamin" evidence="1">
    <location>
        <begin position="101"/>
        <end position="173"/>
    </location>
</feature>
<feature type="region of interest" description="Disordered" evidence="2">
    <location>
        <begin position="69"/>
        <end position="101"/>
    </location>
</feature>
<feature type="compositionally biased region" description="Basic and acidic residues" evidence="2">
    <location>
        <begin position="69"/>
        <end position="80"/>
    </location>
</feature>